<evidence type="ECO:0008006" key="4">
    <source>
        <dbReference type="Google" id="ProtNLM"/>
    </source>
</evidence>
<evidence type="ECO:0000313" key="3">
    <source>
        <dbReference type="Proteomes" id="UP000515563"/>
    </source>
</evidence>
<accession>A0A7G6WW31</accession>
<evidence type="ECO:0000256" key="1">
    <source>
        <dbReference type="SAM" id="Phobius"/>
    </source>
</evidence>
<protein>
    <recommendedName>
        <fullName evidence="4">CU044_5270 family protein</fullName>
    </recommendedName>
</protein>
<feature type="transmembrane region" description="Helical" evidence="1">
    <location>
        <begin position="64"/>
        <end position="82"/>
    </location>
</feature>
<keyword evidence="1" id="KW-0812">Transmembrane</keyword>
<sequence>MKSNDLDLLRQADPAAAIPDGPLNEDELAGLNRALARIAVKESVAAPATAVAVRRSRPRVTRRTVMIGVAATLVAAAGLVVVDPFGSTGVAIAATPVLLDGELRTGGPAKAQLLVLAAVAAKDTSLPGDAGSTHSVRTSTWDLSTRVDGETVRSAVLPEQIDLVWSSDQPGRRTVRTGEPYFPSESYRQAWVRAGKPGKAGEVVSDDTIAAGSRESWFTYPLPTAPAPLLAAFKVAHPIDVDGTGALVTAVRDLAKDTVPVPAVRAAVLQLLAGRSDVVWLGALKDRASRPVEAFAVDTSYTGLPQRQVLMFDAVTGALLASEDLLTKTAGALGVAVPSVISYTLFFPTGR</sequence>
<keyword evidence="3" id="KW-1185">Reference proteome</keyword>
<dbReference type="AlphaFoldDB" id="A0A7G6WW31"/>
<keyword evidence="1" id="KW-1133">Transmembrane helix</keyword>
<organism evidence="2 3">
    <name type="scientific">Kribbella qitaiheensis</name>
    <dbReference type="NCBI Taxonomy" id="1544730"/>
    <lineage>
        <taxon>Bacteria</taxon>
        <taxon>Bacillati</taxon>
        <taxon>Actinomycetota</taxon>
        <taxon>Actinomycetes</taxon>
        <taxon>Propionibacteriales</taxon>
        <taxon>Kribbellaceae</taxon>
        <taxon>Kribbella</taxon>
    </lineage>
</organism>
<keyword evidence="1" id="KW-0472">Membrane</keyword>
<reference evidence="3" key="1">
    <citation type="submission" date="2019-09" db="EMBL/GenBank/DDBJ databases">
        <title>Antimicrobial potential of Antarctic Bacteria.</title>
        <authorList>
            <person name="Benaud N."/>
            <person name="Edwards R.J."/>
            <person name="Ferrari B.C."/>
        </authorList>
    </citation>
    <scope>NUCLEOTIDE SEQUENCE [LARGE SCALE GENOMIC DNA]</scope>
    <source>
        <strain evidence="3">SPB151</strain>
    </source>
</reference>
<reference evidence="2 3" key="2">
    <citation type="journal article" date="2020" name="Microbiol. Resour. Announc.">
        <title>Antarctic desert soil bacteria exhibit high novel natural product potential, evaluated through long-read genome sequencing and comparative genomics.</title>
        <authorList>
            <person name="Benaud N."/>
            <person name="Edwards R.J."/>
            <person name="Amos T.G."/>
            <person name="D'Agostino P.M."/>
            <person name="Gutierrez-Chavez C."/>
            <person name="Montgomery K."/>
            <person name="Nicetic I."/>
            <person name="Ferrari B.C."/>
        </authorList>
    </citation>
    <scope>NUCLEOTIDE SEQUENCE [LARGE SCALE GENOMIC DNA]</scope>
    <source>
        <strain evidence="2 3">SPB151</strain>
    </source>
</reference>
<gene>
    <name evidence="2" type="ORF">F1D05_10190</name>
</gene>
<dbReference type="KEGG" id="kqi:F1D05_10190"/>
<dbReference type="RefSeq" id="WP_185447156.1">
    <property type="nucleotide sequence ID" value="NZ_CP043661.1"/>
</dbReference>
<dbReference type="EMBL" id="CP043661">
    <property type="protein sequence ID" value="QNE18196.1"/>
    <property type="molecule type" value="Genomic_DNA"/>
</dbReference>
<dbReference type="Proteomes" id="UP000515563">
    <property type="component" value="Chromosome"/>
</dbReference>
<name>A0A7G6WW31_9ACTN</name>
<evidence type="ECO:0000313" key="2">
    <source>
        <dbReference type="EMBL" id="QNE18196.1"/>
    </source>
</evidence>
<proteinExistence type="predicted"/>